<dbReference type="KEGG" id="lbc:LACBIDRAFT_300434"/>
<evidence type="ECO:0000256" key="1">
    <source>
        <dbReference type="SAM" id="MobiDB-lite"/>
    </source>
</evidence>
<feature type="compositionally biased region" description="Polar residues" evidence="1">
    <location>
        <begin position="1"/>
        <end position="14"/>
    </location>
</feature>
<sequence>MLQLMNNNDTQMNNGDARMDKEDGRRHSMALDVPRRHWHYYWRSMSLQQCGHTQQPPPPCLTTPNHRRCGHTMSPAEWMK</sequence>
<dbReference type="GeneID" id="6078642"/>
<feature type="region of interest" description="Disordered" evidence="1">
    <location>
        <begin position="1"/>
        <end position="25"/>
    </location>
</feature>
<dbReference type="AlphaFoldDB" id="B0DGR7"/>
<dbReference type="EMBL" id="DS547109">
    <property type="protein sequence ID" value="EDR06198.1"/>
    <property type="molecule type" value="Genomic_DNA"/>
</dbReference>
<reference evidence="2 3" key="1">
    <citation type="journal article" date="2008" name="Nature">
        <title>The genome of Laccaria bicolor provides insights into mycorrhizal symbiosis.</title>
        <authorList>
            <person name="Martin F."/>
            <person name="Aerts A."/>
            <person name="Ahren D."/>
            <person name="Brun A."/>
            <person name="Danchin E.G.J."/>
            <person name="Duchaussoy F."/>
            <person name="Gibon J."/>
            <person name="Kohler A."/>
            <person name="Lindquist E."/>
            <person name="Pereda V."/>
            <person name="Salamov A."/>
            <person name="Shapiro H.J."/>
            <person name="Wuyts J."/>
            <person name="Blaudez D."/>
            <person name="Buee M."/>
            <person name="Brokstein P."/>
            <person name="Canbaeck B."/>
            <person name="Cohen D."/>
            <person name="Courty P.E."/>
            <person name="Coutinho P.M."/>
            <person name="Delaruelle C."/>
            <person name="Detter J.C."/>
            <person name="Deveau A."/>
            <person name="DiFazio S."/>
            <person name="Duplessis S."/>
            <person name="Fraissinet-Tachet L."/>
            <person name="Lucic E."/>
            <person name="Frey-Klett P."/>
            <person name="Fourrey C."/>
            <person name="Feussner I."/>
            <person name="Gay G."/>
            <person name="Grimwood J."/>
            <person name="Hoegger P.J."/>
            <person name="Jain P."/>
            <person name="Kilaru S."/>
            <person name="Labbe J."/>
            <person name="Lin Y.C."/>
            <person name="Legue V."/>
            <person name="Le Tacon F."/>
            <person name="Marmeisse R."/>
            <person name="Melayah D."/>
            <person name="Montanini B."/>
            <person name="Muratet M."/>
            <person name="Nehls U."/>
            <person name="Niculita-Hirzel H."/>
            <person name="Oudot-Le Secq M.P."/>
            <person name="Peter M."/>
            <person name="Quesneville H."/>
            <person name="Rajashekar B."/>
            <person name="Reich M."/>
            <person name="Rouhier N."/>
            <person name="Schmutz J."/>
            <person name="Yin T."/>
            <person name="Chalot M."/>
            <person name="Henrissat B."/>
            <person name="Kuees U."/>
            <person name="Lucas S."/>
            <person name="Van de Peer Y."/>
            <person name="Podila G.K."/>
            <person name="Polle A."/>
            <person name="Pukkila P.J."/>
            <person name="Richardson P.M."/>
            <person name="Rouze P."/>
            <person name="Sanders I.R."/>
            <person name="Stajich J.E."/>
            <person name="Tunlid A."/>
            <person name="Tuskan G."/>
            <person name="Grigoriev I.V."/>
        </authorList>
    </citation>
    <scope>NUCLEOTIDE SEQUENCE [LARGE SCALE GENOMIC DNA]</scope>
    <source>
        <strain evidence="3">S238N-H82 / ATCC MYA-4686</strain>
    </source>
</reference>
<keyword evidence="3" id="KW-1185">Reference proteome</keyword>
<evidence type="ECO:0000313" key="3">
    <source>
        <dbReference type="Proteomes" id="UP000001194"/>
    </source>
</evidence>
<dbReference type="RefSeq" id="XP_001883059.1">
    <property type="nucleotide sequence ID" value="XM_001883024.1"/>
</dbReference>
<accession>B0DGR7</accession>
<dbReference type="InParanoid" id="B0DGR7"/>
<name>B0DGR7_LACBS</name>
<evidence type="ECO:0000313" key="2">
    <source>
        <dbReference type="EMBL" id="EDR06198.1"/>
    </source>
</evidence>
<organism evidence="3">
    <name type="scientific">Laccaria bicolor (strain S238N-H82 / ATCC MYA-4686)</name>
    <name type="common">Bicoloured deceiver</name>
    <name type="synonym">Laccaria laccata var. bicolor</name>
    <dbReference type="NCBI Taxonomy" id="486041"/>
    <lineage>
        <taxon>Eukaryota</taxon>
        <taxon>Fungi</taxon>
        <taxon>Dikarya</taxon>
        <taxon>Basidiomycota</taxon>
        <taxon>Agaricomycotina</taxon>
        <taxon>Agaricomycetes</taxon>
        <taxon>Agaricomycetidae</taxon>
        <taxon>Agaricales</taxon>
        <taxon>Agaricineae</taxon>
        <taxon>Hydnangiaceae</taxon>
        <taxon>Laccaria</taxon>
    </lineage>
</organism>
<dbReference type="Proteomes" id="UP000001194">
    <property type="component" value="Unassembled WGS sequence"/>
</dbReference>
<dbReference type="HOGENOM" id="CLU_2590166_0_0_1"/>
<protein>
    <submittedName>
        <fullName evidence="2">Predicted protein</fullName>
    </submittedName>
</protein>
<proteinExistence type="predicted"/>
<gene>
    <name evidence="2" type="ORF">LACBIDRAFT_300434</name>
</gene>